<sequence>MQQGTTREQAGDEQGRAGSGRATAAARRGAIGASGFDHSLASCFYLQSDQMR</sequence>
<protein>
    <submittedName>
        <fullName evidence="2">Uncharacterized protein</fullName>
    </submittedName>
</protein>
<name>R7SC83_CONPW</name>
<feature type="region of interest" description="Disordered" evidence="1">
    <location>
        <begin position="1"/>
        <end position="27"/>
    </location>
</feature>
<dbReference type="AlphaFoldDB" id="R7SC83"/>
<dbReference type="GeneID" id="19204388"/>
<evidence type="ECO:0000313" key="2">
    <source>
        <dbReference type="EMBL" id="EIW73776.1"/>
    </source>
</evidence>
<keyword evidence="3" id="KW-1185">Reference proteome</keyword>
<organism evidence="2 3">
    <name type="scientific">Coniophora puteana (strain RWD-64-598)</name>
    <name type="common">Brown rot fungus</name>
    <dbReference type="NCBI Taxonomy" id="741705"/>
    <lineage>
        <taxon>Eukaryota</taxon>
        <taxon>Fungi</taxon>
        <taxon>Dikarya</taxon>
        <taxon>Basidiomycota</taxon>
        <taxon>Agaricomycotina</taxon>
        <taxon>Agaricomycetes</taxon>
        <taxon>Agaricomycetidae</taxon>
        <taxon>Boletales</taxon>
        <taxon>Coniophorineae</taxon>
        <taxon>Coniophoraceae</taxon>
        <taxon>Coniophora</taxon>
    </lineage>
</organism>
<evidence type="ECO:0000256" key="1">
    <source>
        <dbReference type="SAM" id="MobiDB-lite"/>
    </source>
</evidence>
<evidence type="ECO:0000313" key="3">
    <source>
        <dbReference type="Proteomes" id="UP000053558"/>
    </source>
</evidence>
<accession>R7SC83</accession>
<dbReference type="KEGG" id="cput:CONPUDRAFT_160727"/>
<dbReference type="RefSeq" id="XP_007776047.1">
    <property type="nucleotide sequence ID" value="XM_007777857.1"/>
</dbReference>
<proteinExistence type="predicted"/>
<reference evidence="3" key="1">
    <citation type="journal article" date="2012" name="Science">
        <title>The Paleozoic origin of enzymatic lignin decomposition reconstructed from 31 fungal genomes.</title>
        <authorList>
            <person name="Floudas D."/>
            <person name="Binder M."/>
            <person name="Riley R."/>
            <person name="Barry K."/>
            <person name="Blanchette R.A."/>
            <person name="Henrissat B."/>
            <person name="Martinez A.T."/>
            <person name="Otillar R."/>
            <person name="Spatafora J.W."/>
            <person name="Yadav J.S."/>
            <person name="Aerts A."/>
            <person name="Benoit I."/>
            <person name="Boyd A."/>
            <person name="Carlson A."/>
            <person name="Copeland A."/>
            <person name="Coutinho P.M."/>
            <person name="de Vries R.P."/>
            <person name="Ferreira P."/>
            <person name="Findley K."/>
            <person name="Foster B."/>
            <person name="Gaskell J."/>
            <person name="Glotzer D."/>
            <person name="Gorecki P."/>
            <person name="Heitman J."/>
            <person name="Hesse C."/>
            <person name="Hori C."/>
            <person name="Igarashi K."/>
            <person name="Jurgens J.A."/>
            <person name="Kallen N."/>
            <person name="Kersten P."/>
            <person name="Kohler A."/>
            <person name="Kuees U."/>
            <person name="Kumar T.K.A."/>
            <person name="Kuo A."/>
            <person name="LaButti K."/>
            <person name="Larrondo L.F."/>
            <person name="Lindquist E."/>
            <person name="Ling A."/>
            <person name="Lombard V."/>
            <person name="Lucas S."/>
            <person name="Lundell T."/>
            <person name="Martin R."/>
            <person name="McLaughlin D.J."/>
            <person name="Morgenstern I."/>
            <person name="Morin E."/>
            <person name="Murat C."/>
            <person name="Nagy L.G."/>
            <person name="Nolan M."/>
            <person name="Ohm R.A."/>
            <person name="Patyshakuliyeva A."/>
            <person name="Rokas A."/>
            <person name="Ruiz-Duenas F.J."/>
            <person name="Sabat G."/>
            <person name="Salamov A."/>
            <person name="Samejima M."/>
            <person name="Schmutz J."/>
            <person name="Slot J.C."/>
            <person name="St John F."/>
            <person name="Stenlid J."/>
            <person name="Sun H."/>
            <person name="Sun S."/>
            <person name="Syed K."/>
            <person name="Tsang A."/>
            <person name="Wiebenga A."/>
            <person name="Young D."/>
            <person name="Pisabarro A."/>
            <person name="Eastwood D.C."/>
            <person name="Martin F."/>
            <person name="Cullen D."/>
            <person name="Grigoriev I.V."/>
            <person name="Hibbett D.S."/>
        </authorList>
    </citation>
    <scope>NUCLEOTIDE SEQUENCE [LARGE SCALE GENOMIC DNA]</scope>
    <source>
        <strain evidence="3">RWD-64-598 SS2</strain>
    </source>
</reference>
<dbReference type="EMBL" id="JH711699">
    <property type="protein sequence ID" value="EIW73776.1"/>
    <property type="molecule type" value="Genomic_DNA"/>
</dbReference>
<dbReference type="Proteomes" id="UP000053558">
    <property type="component" value="Unassembled WGS sequence"/>
</dbReference>
<gene>
    <name evidence="2" type="ORF">CONPUDRAFT_160727</name>
</gene>